<dbReference type="InterPro" id="IPR056547">
    <property type="entry name" value="NUP160_helical"/>
</dbReference>
<protein>
    <recommendedName>
        <fullName evidence="1">NUP160 helical domain-containing protein</fullName>
    </recommendedName>
</protein>
<accession>A0A8K0NWG2</accession>
<feature type="domain" description="NUP160 helical" evidence="1">
    <location>
        <begin position="46"/>
        <end position="144"/>
    </location>
</feature>
<dbReference type="Pfam" id="PF23345">
    <property type="entry name" value="NUP160_helical"/>
    <property type="match status" value="1"/>
</dbReference>
<gene>
    <name evidence="2" type="ORF">J437_LFUL002668</name>
</gene>
<keyword evidence="3" id="KW-1185">Reference proteome</keyword>
<dbReference type="AlphaFoldDB" id="A0A8K0NWG2"/>
<dbReference type="EMBL" id="KZ308188">
    <property type="protein sequence ID" value="KAG8224212.1"/>
    <property type="molecule type" value="Genomic_DNA"/>
</dbReference>
<dbReference type="Proteomes" id="UP000792457">
    <property type="component" value="Unassembled WGS sequence"/>
</dbReference>
<reference evidence="2" key="2">
    <citation type="submission" date="2017-10" db="EMBL/GenBank/DDBJ databases">
        <title>Ladona fulva Genome sequencing and assembly.</title>
        <authorList>
            <person name="Murali S."/>
            <person name="Richards S."/>
            <person name="Bandaranaike D."/>
            <person name="Bellair M."/>
            <person name="Blankenburg K."/>
            <person name="Chao H."/>
            <person name="Dinh H."/>
            <person name="Doddapaneni H."/>
            <person name="Dugan-Rocha S."/>
            <person name="Elkadiri S."/>
            <person name="Gnanaolivu R."/>
            <person name="Hernandez B."/>
            <person name="Skinner E."/>
            <person name="Javaid M."/>
            <person name="Lee S."/>
            <person name="Li M."/>
            <person name="Ming W."/>
            <person name="Munidasa M."/>
            <person name="Muniz J."/>
            <person name="Nguyen L."/>
            <person name="Hughes D."/>
            <person name="Osuji N."/>
            <person name="Pu L.-L."/>
            <person name="Puazo M."/>
            <person name="Qu C."/>
            <person name="Quiroz J."/>
            <person name="Raj R."/>
            <person name="Weissenberger G."/>
            <person name="Xin Y."/>
            <person name="Zou X."/>
            <person name="Han Y."/>
            <person name="Worley K."/>
            <person name="Muzny D."/>
            <person name="Gibbs R."/>
        </authorList>
    </citation>
    <scope>NUCLEOTIDE SEQUENCE</scope>
    <source>
        <strain evidence="2">Sampled in the wild</strain>
    </source>
</reference>
<evidence type="ECO:0000259" key="1">
    <source>
        <dbReference type="Pfam" id="PF23345"/>
    </source>
</evidence>
<evidence type="ECO:0000313" key="3">
    <source>
        <dbReference type="Proteomes" id="UP000792457"/>
    </source>
</evidence>
<name>A0A8K0NWG2_LADFU</name>
<sequence>MEEHANKEFVTTGMLQQWAMAGAFQFLSNNLNFQASLLWANKFKNPSVCLDMCKVIGALNILEKRLPDGLKAAFERDLHRLRSPDSAMADLAHTLLSDSTGENLLDPCAPDSFWKCLEQVKNMYGAMLMLLKALTLDHDQPNELILEEPGK</sequence>
<evidence type="ECO:0000313" key="2">
    <source>
        <dbReference type="EMBL" id="KAG8224212.1"/>
    </source>
</evidence>
<comment type="caution">
    <text evidence="2">The sequence shown here is derived from an EMBL/GenBank/DDBJ whole genome shotgun (WGS) entry which is preliminary data.</text>
</comment>
<reference evidence="2" key="1">
    <citation type="submission" date="2013-04" db="EMBL/GenBank/DDBJ databases">
        <authorList>
            <person name="Qu J."/>
            <person name="Murali S.C."/>
            <person name="Bandaranaike D."/>
            <person name="Bellair M."/>
            <person name="Blankenburg K."/>
            <person name="Chao H."/>
            <person name="Dinh H."/>
            <person name="Doddapaneni H."/>
            <person name="Downs B."/>
            <person name="Dugan-Rocha S."/>
            <person name="Elkadiri S."/>
            <person name="Gnanaolivu R.D."/>
            <person name="Hernandez B."/>
            <person name="Javaid M."/>
            <person name="Jayaseelan J.C."/>
            <person name="Lee S."/>
            <person name="Li M."/>
            <person name="Ming W."/>
            <person name="Munidasa M."/>
            <person name="Muniz J."/>
            <person name="Nguyen L."/>
            <person name="Ongeri F."/>
            <person name="Osuji N."/>
            <person name="Pu L.-L."/>
            <person name="Puazo M."/>
            <person name="Qu C."/>
            <person name="Quiroz J."/>
            <person name="Raj R."/>
            <person name="Weissenberger G."/>
            <person name="Xin Y."/>
            <person name="Zou X."/>
            <person name="Han Y."/>
            <person name="Richards S."/>
            <person name="Worley K."/>
            <person name="Muzny D."/>
            <person name="Gibbs R."/>
        </authorList>
    </citation>
    <scope>NUCLEOTIDE SEQUENCE</scope>
    <source>
        <strain evidence="2">Sampled in the wild</strain>
    </source>
</reference>
<proteinExistence type="predicted"/>
<dbReference type="OrthoDB" id="7553900at2759"/>
<organism evidence="2 3">
    <name type="scientific">Ladona fulva</name>
    <name type="common">Scarce chaser dragonfly</name>
    <name type="synonym">Libellula fulva</name>
    <dbReference type="NCBI Taxonomy" id="123851"/>
    <lineage>
        <taxon>Eukaryota</taxon>
        <taxon>Metazoa</taxon>
        <taxon>Ecdysozoa</taxon>
        <taxon>Arthropoda</taxon>
        <taxon>Hexapoda</taxon>
        <taxon>Insecta</taxon>
        <taxon>Pterygota</taxon>
        <taxon>Palaeoptera</taxon>
        <taxon>Odonata</taxon>
        <taxon>Epiprocta</taxon>
        <taxon>Anisoptera</taxon>
        <taxon>Libelluloidea</taxon>
        <taxon>Libellulidae</taxon>
        <taxon>Ladona</taxon>
    </lineage>
</organism>